<evidence type="ECO:0000313" key="8">
    <source>
        <dbReference type="EMBL" id="QNN54010.1"/>
    </source>
</evidence>
<keyword evidence="4" id="KW-0572">Peptidoglycan-anchor</keyword>
<gene>
    <name evidence="8" type="ORF">H9L09_06420</name>
</gene>
<organism evidence="8 9">
    <name type="scientific">Nocardioides mesophilus</name>
    <dbReference type="NCBI Taxonomy" id="433659"/>
    <lineage>
        <taxon>Bacteria</taxon>
        <taxon>Bacillati</taxon>
        <taxon>Actinomycetota</taxon>
        <taxon>Actinomycetes</taxon>
        <taxon>Propionibacteriales</taxon>
        <taxon>Nocardioidaceae</taxon>
        <taxon>Nocardioides</taxon>
    </lineage>
</organism>
<evidence type="ECO:0000259" key="7">
    <source>
        <dbReference type="PROSITE" id="PS50847"/>
    </source>
</evidence>
<dbReference type="AlphaFoldDB" id="A0A7G9REI5"/>
<dbReference type="NCBIfam" id="TIGR01167">
    <property type="entry name" value="LPXTG_anchor"/>
    <property type="match status" value="1"/>
</dbReference>
<keyword evidence="5" id="KW-1133">Transmembrane helix</keyword>
<dbReference type="Pfam" id="PF00746">
    <property type="entry name" value="Gram_pos_anchor"/>
    <property type="match status" value="1"/>
</dbReference>
<sequence>MTLRRAFGTLLAVCTLILAAPGAAMAYEGDDEGVAVSDTNPAPGQPFQVIVNAGEGSDEATLTITPPDGVPAGSITIDGVQTTSLTKATTAAGTAEFTVILGVEAYYTLVGLDEAGNRVGESVVVVGDAVAGVGGDDIDENGLGLPDTGAGQSSLLIGGAGALLLVGGGATLLYSRRRNQTT</sequence>
<keyword evidence="2" id="KW-0964">Secreted</keyword>
<dbReference type="PROSITE" id="PS50847">
    <property type="entry name" value="GRAM_POS_ANCHORING"/>
    <property type="match status" value="1"/>
</dbReference>
<keyword evidence="9" id="KW-1185">Reference proteome</keyword>
<dbReference type="EMBL" id="CP060713">
    <property type="protein sequence ID" value="QNN54010.1"/>
    <property type="molecule type" value="Genomic_DNA"/>
</dbReference>
<evidence type="ECO:0000256" key="2">
    <source>
        <dbReference type="ARBA" id="ARBA00022525"/>
    </source>
</evidence>
<accession>A0A7G9REI5</accession>
<dbReference type="InterPro" id="IPR019931">
    <property type="entry name" value="LPXTG_anchor"/>
</dbReference>
<evidence type="ECO:0000313" key="9">
    <source>
        <dbReference type="Proteomes" id="UP000515947"/>
    </source>
</evidence>
<evidence type="ECO:0000256" key="3">
    <source>
        <dbReference type="ARBA" id="ARBA00022729"/>
    </source>
</evidence>
<feature type="transmembrane region" description="Helical" evidence="5">
    <location>
        <begin position="155"/>
        <end position="174"/>
    </location>
</feature>
<feature type="domain" description="Gram-positive cocci surface proteins LPxTG" evidence="7">
    <location>
        <begin position="145"/>
        <end position="182"/>
    </location>
</feature>
<reference evidence="8 9" key="1">
    <citation type="submission" date="2020-08" db="EMBL/GenBank/DDBJ databases">
        <title>Genome sequence of Nocardioides mesophilus KACC 16243T.</title>
        <authorList>
            <person name="Hyun D.-W."/>
            <person name="Bae J.-W."/>
        </authorList>
    </citation>
    <scope>NUCLEOTIDE SEQUENCE [LARGE SCALE GENOMIC DNA]</scope>
    <source>
        <strain evidence="8 9">KACC 16243</strain>
    </source>
</reference>
<keyword evidence="5" id="KW-0812">Transmembrane</keyword>
<evidence type="ECO:0000256" key="6">
    <source>
        <dbReference type="SAM" id="SignalP"/>
    </source>
</evidence>
<dbReference type="KEGG" id="nmes:H9L09_06420"/>
<dbReference type="RefSeq" id="WP_187579852.1">
    <property type="nucleotide sequence ID" value="NZ_CP060713.1"/>
</dbReference>
<evidence type="ECO:0000256" key="5">
    <source>
        <dbReference type="SAM" id="Phobius"/>
    </source>
</evidence>
<keyword evidence="1" id="KW-0134">Cell wall</keyword>
<keyword evidence="5" id="KW-0472">Membrane</keyword>
<name>A0A7G9REI5_9ACTN</name>
<feature type="chain" id="PRO_5028804794" evidence="6">
    <location>
        <begin position="27"/>
        <end position="182"/>
    </location>
</feature>
<proteinExistence type="predicted"/>
<evidence type="ECO:0000256" key="4">
    <source>
        <dbReference type="ARBA" id="ARBA00023088"/>
    </source>
</evidence>
<feature type="signal peptide" evidence="6">
    <location>
        <begin position="1"/>
        <end position="26"/>
    </location>
</feature>
<protein>
    <submittedName>
        <fullName evidence="8">LPXTG cell wall anchor domain-containing protein</fullName>
    </submittedName>
</protein>
<keyword evidence="3 6" id="KW-0732">Signal</keyword>
<dbReference type="Proteomes" id="UP000515947">
    <property type="component" value="Chromosome"/>
</dbReference>
<evidence type="ECO:0000256" key="1">
    <source>
        <dbReference type="ARBA" id="ARBA00022512"/>
    </source>
</evidence>